<dbReference type="Pfam" id="PF00534">
    <property type="entry name" value="Glycos_transf_1"/>
    <property type="match status" value="1"/>
</dbReference>
<gene>
    <name evidence="3" type="ORF">DL237_18755</name>
</gene>
<evidence type="ECO:0000259" key="2">
    <source>
        <dbReference type="Pfam" id="PF13439"/>
    </source>
</evidence>
<dbReference type="InterPro" id="IPR028098">
    <property type="entry name" value="Glyco_trans_4-like_N"/>
</dbReference>
<proteinExistence type="predicted"/>
<feature type="domain" description="Glycosyltransferase subfamily 4-like N-terminal" evidence="2">
    <location>
        <begin position="34"/>
        <end position="212"/>
    </location>
</feature>
<dbReference type="InterPro" id="IPR050194">
    <property type="entry name" value="Glycosyltransferase_grp1"/>
</dbReference>
<dbReference type="Pfam" id="PF13439">
    <property type="entry name" value="Glyco_transf_4"/>
    <property type="match status" value="1"/>
</dbReference>
<dbReference type="Proteomes" id="UP000265848">
    <property type="component" value="Unassembled WGS sequence"/>
</dbReference>
<organism evidence="3 4">
    <name type="scientific">Pseudooceanicola sediminis</name>
    <dbReference type="NCBI Taxonomy" id="2211117"/>
    <lineage>
        <taxon>Bacteria</taxon>
        <taxon>Pseudomonadati</taxon>
        <taxon>Pseudomonadota</taxon>
        <taxon>Alphaproteobacteria</taxon>
        <taxon>Rhodobacterales</taxon>
        <taxon>Paracoccaceae</taxon>
        <taxon>Pseudooceanicola</taxon>
    </lineage>
</organism>
<dbReference type="EMBL" id="QWJJ01000021">
    <property type="protein sequence ID" value="RII37125.1"/>
    <property type="molecule type" value="Genomic_DNA"/>
</dbReference>
<dbReference type="InterPro" id="IPR001296">
    <property type="entry name" value="Glyco_trans_1"/>
</dbReference>
<keyword evidence="3" id="KW-0808">Transferase</keyword>
<dbReference type="PANTHER" id="PTHR45947">
    <property type="entry name" value="SULFOQUINOVOSYL TRANSFERASE SQD2"/>
    <property type="match status" value="1"/>
</dbReference>
<dbReference type="OrthoDB" id="9790710at2"/>
<feature type="domain" description="Glycosyl transferase family 1" evidence="1">
    <location>
        <begin position="215"/>
        <end position="358"/>
    </location>
</feature>
<dbReference type="GO" id="GO:0016757">
    <property type="term" value="F:glycosyltransferase activity"/>
    <property type="evidence" value="ECO:0007669"/>
    <property type="project" value="InterPro"/>
</dbReference>
<evidence type="ECO:0000313" key="3">
    <source>
        <dbReference type="EMBL" id="RII37125.1"/>
    </source>
</evidence>
<dbReference type="RefSeq" id="WP_119400582.1">
    <property type="nucleotide sequence ID" value="NZ_QWJJ01000021.1"/>
</dbReference>
<reference evidence="3 4" key="1">
    <citation type="submission" date="2018-08" db="EMBL/GenBank/DDBJ databases">
        <title>Pseudooceanicola sediminis CY03 in the family Rhodobacteracea.</title>
        <authorList>
            <person name="Zhang Y.-J."/>
        </authorList>
    </citation>
    <scope>NUCLEOTIDE SEQUENCE [LARGE SCALE GENOMIC DNA]</scope>
    <source>
        <strain evidence="3 4">CY03</strain>
    </source>
</reference>
<dbReference type="Gene3D" id="3.40.50.2000">
    <property type="entry name" value="Glycogen Phosphorylase B"/>
    <property type="match status" value="2"/>
</dbReference>
<dbReference type="AlphaFoldDB" id="A0A399IVD8"/>
<evidence type="ECO:0000313" key="4">
    <source>
        <dbReference type="Proteomes" id="UP000265848"/>
    </source>
</evidence>
<comment type="caution">
    <text evidence="3">The sequence shown here is derived from an EMBL/GenBank/DDBJ whole genome shotgun (WGS) entry which is preliminary data.</text>
</comment>
<sequence>MTEIAGELGSEASGAPRPQLDVGIVHDWMPGLAGGERVVQQMAATFPNSKIYTLFDFLSAAERAEVSGGAPIEVSRLNTWPGVQKYYRYLLLQCTRAIEEFNVTHHEVVLSSSAALAKGVITSPEQPHIAYIHSPARYAWDLTHEYIDELGGFAAGLKKRAAREMMHRFRKWDMRTVAQVDHYVANSEFIRKRIWKTWRREAQVIYPPVDTSAFDLGTGPREEFYFTASRMVPYKRIPMIVAAFNARPHLKLVVSGDGPEMDKVRALAGANIELLGHVPFETLREKMQKARAFVFAAKEDFGIVPVEAQACGCPVIALGHGGTAETVRNLGMDDPTGVWFDRQTAEDLGAAVDRFEAELSAFNAEACRNNALSFGVARFRRELEDCVRAQLA</sequence>
<accession>A0A399IVD8</accession>
<keyword evidence="4" id="KW-1185">Reference proteome</keyword>
<dbReference type="PANTHER" id="PTHR45947:SF3">
    <property type="entry name" value="SULFOQUINOVOSYL TRANSFERASE SQD2"/>
    <property type="match status" value="1"/>
</dbReference>
<dbReference type="SUPFAM" id="SSF53756">
    <property type="entry name" value="UDP-Glycosyltransferase/glycogen phosphorylase"/>
    <property type="match status" value="1"/>
</dbReference>
<name>A0A399IVD8_9RHOB</name>
<protein>
    <submittedName>
        <fullName evidence="3">Glycosyltransferase family 4 protein</fullName>
    </submittedName>
</protein>
<evidence type="ECO:0000259" key="1">
    <source>
        <dbReference type="Pfam" id="PF00534"/>
    </source>
</evidence>